<sequence>MAGISKDGSGKLGRQWVWNRTLTDDIPSLPIVRGLFVTLRFYRVISHKFLASVIVKKLPNLWDIRIEQWTWLDLKGLMACLGQRNWPVWESIRSLSLYHEPNRWRGHRNQQDIHSSEHDSVLDNEFLPRFIKASRSLRELALTGTITAADFFMEAANCPREYSADDHKPPYYFPNLTKLALWEPELGGDGDENSSMTGTILSLAAGVALQMPKLRIMELWNAKKPYIFRYEVTPEQARIIVLAPFRARPEIESEWELASHHHDHLKNKPLVIKYENLDVVGVNELATRGADIFGHLRLADEILDPRSQFQLHCRNISRARFRELNGDNDEAGETDYDDDEADGEGE</sequence>
<reference evidence="3 4" key="1">
    <citation type="journal article" date="2024" name="IMA Fungus">
        <title>IMA Genome - F19 : A genome assembly and annotation guide to empower mycologists, including annotated draft genome sequences of Ceratocystis pirilliformis, Diaporthe australafricana, Fusarium ophioides, Paecilomyces lecythidis, and Sporothrix stenoceras.</title>
        <authorList>
            <person name="Aylward J."/>
            <person name="Wilson A.M."/>
            <person name="Visagie C.M."/>
            <person name="Spraker J."/>
            <person name="Barnes I."/>
            <person name="Buitendag C."/>
            <person name="Ceriani C."/>
            <person name="Del Mar Angel L."/>
            <person name="du Plessis D."/>
            <person name="Fuchs T."/>
            <person name="Gasser K."/>
            <person name="Kramer D."/>
            <person name="Li W."/>
            <person name="Munsamy K."/>
            <person name="Piso A."/>
            <person name="Price J.L."/>
            <person name="Sonnekus B."/>
            <person name="Thomas C."/>
            <person name="van der Nest A."/>
            <person name="van Dijk A."/>
            <person name="van Heerden A."/>
            <person name="van Vuuren N."/>
            <person name="Yilmaz N."/>
            <person name="Duong T.A."/>
            <person name="van der Merwe N.A."/>
            <person name="Wingfield M.J."/>
            <person name="Wingfield B.D."/>
        </authorList>
    </citation>
    <scope>NUCLEOTIDE SEQUENCE [LARGE SCALE GENOMIC DNA]</scope>
    <source>
        <strain evidence="3 4">CMW 5346</strain>
    </source>
</reference>
<proteinExistence type="predicted"/>
<dbReference type="EMBL" id="JAWCUI010000043">
    <property type="protein sequence ID" value="KAL1892648.1"/>
    <property type="molecule type" value="Genomic_DNA"/>
</dbReference>
<evidence type="ECO:0000313" key="3">
    <source>
        <dbReference type="EMBL" id="KAL1892648.1"/>
    </source>
</evidence>
<comment type="caution">
    <text evidence="3">The sequence shown here is derived from an EMBL/GenBank/DDBJ whole genome shotgun (WGS) entry which is preliminary data.</text>
</comment>
<name>A0ABR3YY29_9PEZI</name>
<feature type="compositionally biased region" description="Acidic residues" evidence="1">
    <location>
        <begin position="326"/>
        <end position="346"/>
    </location>
</feature>
<evidence type="ECO:0000259" key="2">
    <source>
        <dbReference type="Pfam" id="PF20183"/>
    </source>
</evidence>
<keyword evidence="4" id="KW-1185">Reference proteome</keyword>
<dbReference type="InterPro" id="IPR046676">
    <property type="entry name" value="DUF6546"/>
</dbReference>
<dbReference type="Pfam" id="PF20183">
    <property type="entry name" value="DUF6546"/>
    <property type="match status" value="1"/>
</dbReference>
<organism evidence="3 4">
    <name type="scientific">Sporothrix stenoceras</name>
    <dbReference type="NCBI Taxonomy" id="5173"/>
    <lineage>
        <taxon>Eukaryota</taxon>
        <taxon>Fungi</taxon>
        <taxon>Dikarya</taxon>
        <taxon>Ascomycota</taxon>
        <taxon>Pezizomycotina</taxon>
        <taxon>Sordariomycetes</taxon>
        <taxon>Sordariomycetidae</taxon>
        <taxon>Ophiostomatales</taxon>
        <taxon>Ophiostomataceae</taxon>
        <taxon>Sporothrix</taxon>
    </lineage>
</organism>
<protein>
    <recommendedName>
        <fullName evidence="2">DUF6546 domain-containing protein</fullName>
    </recommendedName>
</protein>
<dbReference type="Proteomes" id="UP001583186">
    <property type="component" value="Unassembled WGS sequence"/>
</dbReference>
<accession>A0ABR3YY29</accession>
<evidence type="ECO:0000313" key="4">
    <source>
        <dbReference type="Proteomes" id="UP001583186"/>
    </source>
</evidence>
<feature type="domain" description="DUF6546" evidence="2">
    <location>
        <begin position="90"/>
        <end position="304"/>
    </location>
</feature>
<evidence type="ECO:0000256" key="1">
    <source>
        <dbReference type="SAM" id="MobiDB-lite"/>
    </source>
</evidence>
<feature type="region of interest" description="Disordered" evidence="1">
    <location>
        <begin position="324"/>
        <end position="346"/>
    </location>
</feature>
<gene>
    <name evidence="3" type="ORF">Sste5346_006934</name>
</gene>